<keyword evidence="1" id="KW-0732">Signal</keyword>
<proteinExistence type="predicted"/>
<accession>A0AAV6N9C7</accession>
<organism evidence="2 3">
    <name type="scientific">Cucurbita argyrosperma subsp. sororia</name>
    <dbReference type="NCBI Taxonomy" id="37648"/>
    <lineage>
        <taxon>Eukaryota</taxon>
        <taxon>Viridiplantae</taxon>
        <taxon>Streptophyta</taxon>
        <taxon>Embryophyta</taxon>
        <taxon>Tracheophyta</taxon>
        <taxon>Spermatophyta</taxon>
        <taxon>Magnoliopsida</taxon>
        <taxon>eudicotyledons</taxon>
        <taxon>Gunneridae</taxon>
        <taxon>Pentapetalae</taxon>
        <taxon>rosids</taxon>
        <taxon>fabids</taxon>
        <taxon>Cucurbitales</taxon>
        <taxon>Cucurbitaceae</taxon>
        <taxon>Cucurbiteae</taxon>
        <taxon>Cucurbita</taxon>
    </lineage>
</organism>
<keyword evidence="3" id="KW-1185">Reference proteome</keyword>
<evidence type="ECO:0000313" key="2">
    <source>
        <dbReference type="EMBL" id="KAG6593257.1"/>
    </source>
</evidence>
<reference evidence="2 3" key="1">
    <citation type="journal article" date="2021" name="Hortic Res">
        <title>The domestication of Cucurbita argyrosperma as revealed by the genome of its wild relative.</title>
        <authorList>
            <person name="Barrera-Redondo J."/>
            <person name="Sanchez-de la Vega G."/>
            <person name="Aguirre-Liguori J.A."/>
            <person name="Castellanos-Morales G."/>
            <person name="Gutierrez-Guerrero Y.T."/>
            <person name="Aguirre-Dugua X."/>
            <person name="Aguirre-Planter E."/>
            <person name="Tenaillon M.I."/>
            <person name="Lira-Saade R."/>
            <person name="Eguiarte L.E."/>
        </authorList>
    </citation>
    <scope>NUCLEOTIDE SEQUENCE [LARGE SCALE GENOMIC DNA]</scope>
    <source>
        <strain evidence="2">JBR-2021</strain>
    </source>
</reference>
<dbReference type="Proteomes" id="UP000685013">
    <property type="component" value="Chromosome 8"/>
</dbReference>
<dbReference type="AlphaFoldDB" id="A0AAV6N9C7"/>
<evidence type="ECO:0000256" key="1">
    <source>
        <dbReference type="SAM" id="SignalP"/>
    </source>
</evidence>
<feature type="signal peptide" evidence="1">
    <location>
        <begin position="1"/>
        <end position="16"/>
    </location>
</feature>
<protein>
    <submittedName>
        <fullName evidence="2">Uncharacterized protein</fullName>
    </submittedName>
</protein>
<sequence length="72" mass="8084">MASLLVLLKALIGVYGHDDNNDDDLERVGGFEKKLDGSENGSGFEFFSCVTMEDVEELKKTWKLLGQTFVWP</sequence>
<name>A0AAV6N9C7_9ROSI</name>
<dbReference type="EMBL" id="JAGKQH010000008">
    <property type="protein sequence ID" value="KAG6593257.1"/>
    <property type="molecule type" value="Genomic_DNA"/>
</dbReference>
<evidence type="ECO:0000313" key="3">
    <source>
        <dbReference type="Proteomes" id="UP000685013"/>
    </source>
</evidence>
<feature type="non-terminal residue" evidence="2">
    <location>
        <position position="1"/>
    </location>
</feature>
<feature type="chain" id="PRO_5043383661" evidence="1">
    <location>
        <begin position="17"/>
        <end position="72"/>
    </location>
</feature>
<comment type="caution">
    <text evidence="2">The sequence shown here is derived from an EMBL/GenBank/DDBJ whole genome shotgun (WGS) entry which is preliminary data.</text>
</comment>
<gene>
    <name evidence="2" type="ORF">SDJN03_12733</name>
</gene>